<dbReference type="EMBL" id="FNUT01000016">
    <property type="protein sequence ID" value="SEG73197.1"/>
    <property type="molecule type" value="Genomic_DNA"/>
</dbReference>
<accession>A0A1H6CKB7</accession>
<protein>
    <submittedName>
        <fullName evidence="1">Uncharacterized protein</fullName>
    </submittedName>
</protein>
<evidence type="ECO:0000313" key="2">
    <source>
        <dbReference type="Proteomes" id="UP000236731"/>
    </source>
</evidence>
<name>A0A1H6CKB7_9SPHI</name>
<dbReference type="AlphaFoldDB" id="A0A1H6CKB7"/>
<evidence type="ECO:0000313" key="1">
    <source>
        <dbReference type="EMBL" id="SEG73197.1"/>
    </source>
</evidence>
<keyword evidence="2" id="KW-1185">Reference proteome</keyword>
<sequence length="44" mass="5097">MFRIGDAEIQKFGFVSTTMNNKITNEMEIIIACLRYNESSETIH</sequence>
<dbReference type="Proteomes" id="UP000236731">
    <property type="component" value="Unassembled WGS sequence"/>
</dbReference>
<gene>
    <name evidence="1" type="ORF">SAMN05421877_11643</name>
</gene>
<organism evidence="1 2">
    <name type="scientific">Sphingobacterium lactis</name>
    <dbReference type="NCBI Taxonomy" id="797291"/>
    <lineage>
        <taxon>Bacteria</taxon>
        <taxon>Pseudomonadati</taxon>
        <taxon>Bacteroidota</taxon>
        <taxon>Sphingobacteriia</taxon>
        <taxon>Sphingobacteriales</taxon>
        <taxon>Sphingobacteriaceae</taxon>
        <taxon>Sphingobacterium</taxon>
    </lineage>
</organism>
<proteinExistence type="predicted"/>
<reference evidence="2" key="1">
    <citation type="submission" date="2016-10" db="EMBL/GenBank/DDBJ databases">
        <authorList>
            <person name="Varghese N."/>
            <person name="Submissions S."/>
        </authorList>
    </citation>
    <scope>NUCLEOTIDE SEQUENCE [LARGE SCALE GENOMIC DNA]</scope>
    <source>
        <strain evidence="2">DSM 22361</strain>
    </source>
</reference>